<keyword evidence="6" id="KW-0507">mRNA processing</keyword>
<sequence length="779" mass="86003">MYYYMYCKDACVIKDAILGKMEKKNVCDFFTLVLTEFPLSLSLSPAIIIISLIKKITDSHNTPSSIHKCTIGVKNADAQHRSRIDPRQVKLSDAFASFITKLRTEGAVAIVGADKYGRFGIINPMELEGYGEGYQAEDFCAEFYMGKVEELKGLLEECGSEEPVYTPGTPPYQPGSPAYQPTSPTYNPEEPTYQPPEDDSGGFGGGGGDSFWKPPDDDDDDKPSDPFGADSNDGGGGLWKPPDDNDNDASAAMDAFGTGAESSTANGFDPWNTTSQDDGMMTMMSGQKRDRSEYEDTANYDNNNGEGGNTFHSDTGAAAADKFYSGLTRTLGTRADSRLYHMRNFNGWVKATQIAELDPKCKKRSKRSPLRVLDLACGKGGDLGKWTLHTRGLENYVGLDVARGSLKDAAIRARKMRKKLPNATFTVADLGADVPGRYRSTKSKKLQKLMSWSMLNEAEYESNDPVFEDVAGGGISLEDKFDVVSIQFAIHYMMSTRKRARRFFRTVSELLEVGGNLIATTIDARVVLKHMMGLGVDLHFDDDDDGEKEQNGQGSNSKEPYATVKTGNGVCRLKFEKEIVKRLFKTQKKATTSELMDEDMFGLEYTFTLVEGADHASGVGEAVDLPEWLTPIPALTLLGKEAGLELEYASNFHEFYNIRKDPREHPMSHNALYNMKVLDRSGSISKDEWAISRMYVAVKFRKVSEPTMTYEEDEETGQEEEDEEPTPAEPPKMSAAATKMIPMAMMKAKKAAGGDLWGALSGEEKKQRIDAELAKMGVL</sequence>
<dbReference type="PANTHER" id="PTHR12189">
    <property type="entry name" value="MRNA GUANINE-7- METHYLTRANSFERASE"/>
    <property type="match status" value="1"/>
</dbReference>
<evidence type="ECO:0000256" key="2">
    <source>
        <dbReference type="ARBA" id="ARBA00022603"/>
    </source>
</evidence>
<dbReference type="InterPro" id="IPR004971">
    <property type="entry name" value="mRNA_G-N7_MeTrfase_dom"/>
</dbReference>
<feature type="compositionally biased region" description="Polar residues" evidence="8">
    <location>
        <begin position="260"/>
        <end position="277"/>
    </location>
</feature>
<dbReference type="AlphaFoldDB" id="A0A7S4RKS1"/>
<dbReference type="SUPFAM" id="SSF53335">
    <property type="entry name" value="S-adenosyl-L-methionine-dependent methyltransferases"/>
    <property type="match status" value="1"/>
</dbReference>
<reference evidence="11" key="1">
    <citation type="submission" date="2021-01" db="EMBL/GenBank/DDBJ databases">
        <authorList>
            <person name="Corre E."/>
            <person name="Pelletier E."/>
            <person name="Niang G."/>
            <person name="Scheremetjew M."/>
            <person name="Finn R."/>
            <person name="Kale V."/>
            <person name="Holt S."/>
            <person name="Cochrane G."/>
            <person name="Meng A."/>
            <person name="Brown T."/>
            <person name="Cohen L."/>
        </authorList>
    </citation>
    <scope>NUCLEOTIDE SEQUENCE</scope>
    <source>
        <strain evidence="11">GSO104</strain>
    </source>
</reference>
<keyword evidence="9" id="KW-1133">Transmembrane helix</keyword>
<dbReference type="Gene3D" id="3.40.50.150">
    <property type="entry name" value="Vaccinia Virus protein VP39"/>
    <property type="match status" value="1"/>
</dbReference>
<keyword evidence="9" id="KW-0812">Transmembrane</keyword>
<dbReference type="PANTHER" id="PTHR12189:SF2">
    <property type="entry name" value="MRNA CAP GUANINE-N7 METHYLTRANSFERASE"/>
    <property type="match status" value="1"/>
</dbReference>
<protein>
    <recommendedName>
        <fullName evidence="1">mRNA (guanine-N(7))-methyltransferase</fullName>
        <ecNumber evidence="1">2.1.1.56</ecNumber>
    </recommendedName>
</protein>
<feature type="region of interest" description="Disordered" evidence="8">
    <location>
        <begin position="542"/>
        <end position="562"/>
    </location>
</feature>
<feature type="transmembrane region" description="Helical" evidence="9">
    <location>
        <begin position="29"/>
        <end position="53"/>
    </location>
</feature>
<evidence type="ECO:0000256" key="6">
    <source>
        <dbReference type="ARBA" id="ARBA00023042"/>
    </source>
</evidence>
<dbReference type="PROSITE" id="PS51562">
    <property type="entry name" value="RNA_CAP0_MT"/>
    <property type="match status" value="1"/>
</dbReference>
<dbReference type="Pfam" id="PF03291">
    <property type="entry name" value="mRNA_G-N7_MeTrfase"/>
    <property type="match status" value="2"/>
</dbReference>
<organism evidence="11">
    <name type="scientific">Ditylum brightwellii</name>
    <dbReference type="NCBI Taxonomy" id="49249"/>
    <lineage>
        <taxon>Eukaryota</taxon>
        <taxon>Sar</taxon>
        <taxon>Stramenopiles</taxon>
        <taxon>Ochrophyta</taxon>
        <taxon>Bacillariophyta</taxon>
        <taxon>Mediophyceae</taxon>
        <taxon>Lithodesmiophycidae</taxon>
        <taxon>Lithodesmiales</taxon>
        <taxon>Lithodesmiaceae</taxon>
        <taxon>Ditylum</taxon>
    </lineage>
</organism>
<evidence type="ECO:0000256" key="1">
    <source>
        <dbReference type="ARBA" id="ARBA00011926"/>
    </source>
</evidence>
<evidence type="ECO:0000256" key="5">
    <source>
        <dbReference type="ARBA" id="ARBA00022884"/>
    </source>
</evidence>
<dbReference type="GO" id="GO:0004482">
    <property type="term" value="F:mRNA 5'-cap (guanine-N7-)-methyltransferase activity"/>
    <property type="evidence" value="ECO:0007669"/>
    <property type="project" value="UniProtKB-EC"/>
</dbReference>
<keyword evidence="5" id="KW-0694">RNA-binding</keyword>
<feature type="region of interest" description="Disordered" evidence="8">
    <location>
        <begin position="162"/>
        <end position="279"/>
    </location>
</feature>
<dbReference type="GO" id="GO:0005634">
    <property type="term" value="C:nucleus"/>
    <property type="evidence" value="ECO:0007669"/>
    <property type="project" value="TreeGrafter"/>
</dbReference>
<keyword evidence="9" id="KW-0472">Membrane</keyword>
<evidence type="ECO:0000256" key="4">
    <source>
        <dbReference type="ARBA" id="ARBA00022691"/>
    </source>
</evidence>
<dbReference type="GO" id="GO:0003723">
    <property type="term" value="F:RNA binding"/>
    <property type="evidence" value="ECO:0007669"/>
    <property type="project" value="UniProtKB-KW"/>
</dbReference>
<keyword evidence="4" id="KW-0949">S-adenosyl-L-methionine</keyword>
<evidence type="ECO:0000256" key="8">
    <source>
        <dbReference type="SAM" id="MobiDB-lite"/>
    </source>
</evidence>
<dbReference type="InterPro" id="IPR029063">
    <property type="entry name" value="SAM-dependent_MTases_sf"/>
</dbReference>
<dbReference type="EC" id="2.1.1.56" evidence="1"/>
<gene>
    <name evidence="11" type="ORF">DBRI00130_LOCUS18952</name>
</gene>
<keyword evidence="6" id="KW-0506">mRNA capping</keyword>
<name>A0A7S4RKS1_9STRA</name>
<keyword evidence="2" id="KW-0489">Methyltransferase</keyword>
<evidence type="ECO:0000256" key="7">
    <source>
        <dbReference type="ARBA" id="ARBA00044712"/>
    </source>
</evidence>
<proteinExistence type="predicted"/>
<evidence type="ECO:0000259" key="10">
    <source>
        <dbReference type="PROSITE" id="PS51562"/>
    </source>
</evidence>
<accession>A0A7S4RKS1</accession>
<comment type="catalytic activity">
    <reaction evidence="7">
        <text>a 5'-end (5'-triphosphoguanosine)-ribonucleoside in mRNA + S-adenosyl-L-methionine = a 5'-end (N(7)-methyl 5'-triphosphoguanosine)-ribonucleoside in mRNA + S-adenosyl-L-homocysteine</text>
        <dbReference type="Rhea" id="RHEA:67008"/>
        <dbReference type="Rhea" id="RHEA-COMP:17166"/>
        <dbReference type="Rhea" id="RHEA-COMP:17167"/>
        <dbReference type="ChEBI" id="CHEBI:57856"/>
        <dbReference type="ChEBI" id="CHEBI:59789"/>
        <dbReference type="ChEBI" id="CHEBI:156461"/>
        <dbReference type="ChEBI" id="CHEBI:167617"/>
        <dbReference type="EC" id="2.1.1.56"/>
    </reaction>
</comment>
<feature type="compositionally biased region" description="Acidic residues" evidence="8">
    <location>
        <begin position="710"/>
        <end position="726"/>
    </location>
</feature>
<feature type="region of interest" description="Disordered" evidence="8">
    <location>
        <begin position="707"/>
        <end position="739"/>
    </location>
</feature>
<evidence type="ECO:0000313" key="11">
    <source>
        <dbReference type="EMBL" id="CAE4614927.1"/>
    </source>
</evidence>
<evidence type="ECO:0000256" key="9">
    <source>
        <dbReference type="SAM" id="Phobius"/>
    </source>
</evidence>
<dbReference type="EMBL" id="HBNS01024020">
    <property type="protein sequence ID" value="CAE4614927.1"/>
    <property type="molecule type" value="Transcribed_RNA"/>
</dbReference>
<keyword evidence="3" id="KW-0808">Transferase</keyword>
<feature type="domain" description="MRNA cap 0 methyltransferase" evidence="10">
    <location>
        <begin position="337"/>
        <end position="703"/>
    </location>
</feature>
<evidence type="ECO:0000256" key="3">
    <source>
        <dbReference type="ARBA" id="ARBA00022679"/>
    </source>
</evidence>
<dbReference type="InterPro" id="IPR039753">
    <property type="entry name" value="RG7MT1"/>
</dbReference>